<feature type="compositionally biased region" description="Acidic residues" evidence="1">
    <location>
        <begin position="409"/>
        <end position="420"/>
    </location>
</feature>
<evidence type="ECO:0000256" key="1">
    <source>
        <dbReference type="SAM" id="MobiDB-lite"/>
    </source>
</evidence>
<dbReference type="Proteomes" id="UP001152562">
    <property type="component" value="Unassembled WGS sequence"/>
</dbReference>
<accession>A0A9P0TJ30</accession>
<dbReference type="AlphaFoldDB" id="A0A9P0TJ30"/>
<sequence length="460" mass="52245">MAVREKVALFTIIIVLLAINANSLPKNIEKRARAGLKPVFSSTPAPWTKQKTPQQISKPKHRNLLEKFNFPEIEYPSASTPNTPLYFHDIENKFKDTALKGSQPKQKVEKQRRNLKLKTKSVQGTKGPEFSSAPSYRDVGTFPDVEYPLNNKDVWRPNYWNCPPKTFSPSTNITKSRKRGIHSTTKSMYNHNNQIIPNRLSNLNRTNRNHPGVREDNKRVELPTKRSHDLLTSHEPFFDSSYTATPTPDLSPEISALRTKLASKIAQKAVSLIKDKLNRKTSTEPTFALINDNNLEEILFLPRNFNSHSLKDSINVNDTSVNVDTYNTTEPAINMFTALTESPELHKLNQTNILRTDNTNLLPLNDINIDSLSPRGSHNDANRSIVEHSDDVIDKSVNNETITDKANNDSDEDYTTDDPSDNYVLSTISPIDNWRNTDIIDPYKSVSYPDDLDEYFIAVK</sequence>
<feature type="region of interest" description="Disordered" evidence="1">
    <location>
        <begin position="397"/>
        <end position="421"/>
    </location>
</feature>
<protein>
    <submittedName>
        <fullName evidence="3">Uncharacterized protein</fullName>
    </submittedName>
</protein>
<evidence type="ECO:0000256" key="2">
    <source>
        <dbReference type="SAM" id="SignalP"/>
    </source>
</evidence>
<reference evidence="3" key="1">
    <citation type="submission" date="2022-05" db="EMBL/GenBank/DDBJ databases">
        <authorList>
            <person name="Okamura Y."/>
        </authorList>
    </citation>
    <scope>NUCLEOTIDE SEQUENCE</scope>
</reference>
<proteinExistence type="predicted"/>
<organism evidence="3 4">
    <name type="scientific">Pieris brassicae</name>
    <name type="common">White butterfly</name>
    <name type="synonym">Large white butterfly</name>
    <dbReference type="NCBI Taxonomy" id="7116"/>
    <lineage>
        <taxon>Eukaryota</taxon>
        <taxon>Metazoa</taxon>
        <taxon>Ecdysozoa</taxon>
        <taxon>Arthropoda</taxon>
        <taxon>Hexapoda</taxon>
        <taxon>Insecta</taxon>
        <taxon>Pterygota</taxon>
        <taxon>Neoptera</taxon>
        <taxon>Endopterygota</taxon>
        <taxon>Lepidoptera</taxon>
        <taxon>Glossata</taxon>
        <taxon>Ditrysia</taxon>
        <taxon>Papilionoidea</taxon>
        <taxon>Pieridae</taxon>
        <taxon>Pierinae</taxon>
        <taxon>Pieris</taxon>
    </lineage>
</organism>
<evidence type="ECO:0000313" key="3">
    <source>
        <dbReference type="EMBL" id="CAH4030873.1"/>
    </source>
</evidence>
<keyword evidence="2" id="KW-0732">Signal</keyword>
<feature type="compositionally biased region" description="Basic and acidic residues" evidence="1">
    <location>
        <begin position="212"/>
        <end position="221"/>
    </location>
</feature>
<evidence type="ECO:0000313" key="4">
    <source>
        <dbReference type="Proteomes" id="UP001152562"/>
    </source>
</evidence>
<keyword evidence="4" id="KW-1185">Reference proteome</keyword>
<dbReference type="EMBL" id="CALOZG010000011">
    <property type="protein sequence ID" value="CAH4030873.1"/>
    <property type="molecule type" value="Genomic_DNA"/>
</dbReference>
<feature type="region of interest" description="Disordered" evidence="1">
    <location>
        <begin position="202"/>
        <end position="221"/>
    </location>
</feature>
<name>A0A9P0TJ30_PIEBR</name>
<feature type="signal peptide" evidence="2">
    <location>
        <begin position="1"/>
        <end position="23"/>
    </location>
</feature>
<gene>
    <name evidence="3" type="ORF">PIBRA_LOCUS7474</name>
</gene>
<comment type="caution">
    <text evidence="3">The sequence shown here is derived from an EMBL/GenBank/DDBJ whole genome shotgun (WGS) entry which is preliminary data.</text>
</comment>
<feature type="chain" id="PRO_5040268639" evidence="2">
    <location>
        <begin position="24"/>
        <end position="460"/>
    </location>
</feature>